<dbReference type="Proteomes" id="UP000266861">
    <property type="component" value="Unassembled WGS sequence"/>
</dbReference>
<dbReference type="EMBL" id="PQFF01000019">
    <property type="protein sequence ID" value="RHZ88864.1"/>
    <property type="molecule type" value="Genomic_DNA"/>
</dbReference>
<organism evidence="1 2">
    <name type="scientific">Diversispora epigaea</name>
    <dbReference type="NCBI Taxonomy" id="1348612"/>
    <lineage>
        <taxon>Eukaryota</taxon>
        <taxon>Fungi</taxon>
        <taxon>Fungi incertae sedis</taxon>
        <taxon>Mucoromycota</taxon>
        <taxon>Glomeromycotina</taxon>
        <taxon>Glomeromycetes</taxon>
        <taxon>Diversisporales</taxon>
        <taxon>Diversisporaceae</taxon>
        <taxon>Diversispora</taxon>
    </lineage>
</organism>
<protein>
    <submittedName>
        <fullName evidence="1">Uncharacterized protein</fullName>
    </submittedName>
</protein>
<keyword evidence="2" id="KW-1185">Reference proteome</keyword>
<accession>A0A397JUG8</accession>
<comment type="caution">
    <text evidence="1">The sequence shown here is derived from an EMBL/GenBank/DDBJ whole genome shotgun (WGS) entry which is preliminary data.</text>
</comment>
<dbReference type="STRING" id="1348612.A0A397JUG8"/>
<name>A0A397JUG8_9GLOM</name>
<reference evidence="1 2" key="1">
    <citation type="submission" date="2018-08" db="EMBL/GenBank/DDBJ databases">
        <title>Genome and evolution of the arbuscular mycorrhizal fungus Diversispora epigaea (formerly Glomus versiforme) and its bacterial endosymbionts.</title>
        <authorList>
            <person name="Sun X."/>
            <person name="Fei Z."/>
            <person name="Harrison M."/>
        </authorList>
    </citation>
    <scope>NUCLEOTIDE SEQUENCE [LARGE SCALE GENOMIC DNA]</scope>
    <source>
        <strain evidence="1 2">IT104</strain>
    </source>
</reference>
<evidence type="ECO:0000313" key="1">
    <source>
        <dbReference type="EMBL" id="RHZ88864.1"/>
    </source>
</evidence>
<evidence type="ECO:0000313" key="2">
    <source>
        <dbReference type="Proteomes" id="UP000266861"/>
    </source>
</evidence>
<gene>
    <name evidence="1" type="ORF">Glove_21g402</name>
</gene>
<dbReference type="OrthoDB" id="2430682at2759"/>
<sequence length="268" mass="31645">MCCLGYNCITDDKCDGETVYVTFESGIFPYAQVQVKLIETGSLIENIHYGQKTLTCLNEQVFYITIQIFNKDPIPKYLCQSGNFSTIETSATKAISKVYQNIFHNGTRYSDILSSNNINFCPFTCKLNEYEIFIYRLGSSAHLDWNKAGNGYKSFLIHIYMKCQAIFISEIEDDKCFVHIYQDFKLQKTFLENTLNDVWKNSNFIQKYLEKQLFGLENEITQQKLQEFHIPKCLSHEWKNFNLMKNLYQYHLQHRSLANIEWYNLFLR</sequence>
<proteinExistence type="predicted"/>
<dbReference type="AlphaFoldDB" id="A0A397JUG8"/>